<dbReference type="Proteomes" id="UP001589890">
    <property type="component" value="Unassembled WGS sequence"/>
</dbReference>
<accession>A0ABV6QNK0</accession>
<evidence type="ECO:0000313" key="3">
    <source>
        <dbReference type="EMBL" id="MFC0626210.1"/>
    </source>
</evidence>
<feature type="region of interest" description="Disordered" evidence="1">
    <location>
        <begin position="33"/>
        <end position="83"/>
    </location>
</feature>
<organism evidence="3 4">
    <name type="scientific">Kribbella deserti</name>
    <dbReference type="NCBI Taxonomy" id="1926257"/>
    <lineage>
        <taxon>Bacteria</taxon>
        <taxon>Bacillati</taxon>
        <taxon>Actinomycetota</taxon>
        <taxon>Actinomycetes</taxon>
        <taxon>Propionibacteriales</taxon>
        <taxon>Kribbellaceae</taxon>
        <taxon>Kribbella</taxon>
    </lineage>
</organism>
<dbReference type="InterPro" id="IPR011044">
    <property type="entry name" value="Quino_amine_DH_bsu"/>
</dbReference>
<keyword evidence="2" id="KW-0732">Signal</keyword>
<feature type="signal peptide" evidence="2">
    <location>
        <begin position="1"/>
        <end position="17"/>
    </location>
</feature>
<gene>
    <name evidence="3" type="ORF">ACFFGN_19180</name>
</gene>
<dbReference type="SUPFAM" id="SSF50969">
    <property type="entry name" value="YVTN repeat-like/Quinoprotein amine dehydrogenase"/>
    <property type="match status" value="1"/>
</dbReference>
<keyword evidence="4" id="KW-1185">Reference proteome</keyword>
<dbReference type="RefSeq" id="WP_380049430.1">
    <property type="nucleotide sequence ID" value="NZ_JBHLTC010000023.1"/>
</dbReference>
<protein>
    <submittedName>
        <fullName evidence="3">Uncharacterized protein</fullName>
    </submittedName>
</protein>
<evidence type="ECO:0000313" key="4">
    <source>
        <dbReference type="Proteomes" id="UP001589890"/>
    </source>
</evidence>
<feature type="compositionally biased region" description="Low complexity" evidence="1">
    <location>
        <begin position="66"/>
        <end position="83"/>
    </location>
</feature>
<evidence type="ECO:0000256" key="2">
    <source>
        <dbReference type="SAM" id="SignalP"/>
    </source>
</evidence>
<comment type="caution">
    <text evidence="3">The sequence shown here is derived from an EMBL/GenBank/DDBJ whole genome shotgun (WGS) entry which is preliminary data.</text>
</comment>
<evidence type="ECO:0000256" key="1">
    <source>
        <dbReference type="SAM" id="MobiDB-lite"/>
    </source>
</evidence>
<proteinExistence type="predicted"/>
<feature type="compositionally biased region" description="Low complexity" evidence="1">
    <location>
        <begin position="47"/>
        <end position="58"/>
    </location>
</feature>
<dbReference type="EMBL" id="JBHLTC010000023">
    <property type="protein sequence ID" value="MFC0626210.1"/>
    <property type="molecule type" value="Genomic_DNA"/>
</dbReference>
<name>A0ABV6QNK0_9ACTN</name>
<reference evidence="3 4" key="1">
    <citation type="submission" date="2024-09" db="EMBL/GenBank/DDBJ databases">
        <authorList>
            <person name="Sun Q."/>
            <person name="Mori K."/>
        </authorList>
    </citation>
    <scope>NUCLEOTIDE SEQUENCE [LARGE SCALE GENOMIC DNA]</scope>
    <source>
        <strain evidence="3 4">CGMCC 1.15906</strain>
    </source>
</reference>
<feature type="chain" id="PRO_5046712386" evidence="2">
    <location>
        <begin position="18"/>
        <end position="405"/>
    </location>
</feature>
<sequence length="405" mass="41927">MNRSIKLAGLVTSVSLAAVVAGALVAAQQRPDLASASGEAKPIDSVTAPASPTPSTKPSAPPGTPNPTATPTKPPTSSTSTPVVPAKLTLDLGKLQQGAAPKSPYVAGRTVHSGGSKFTLPASDGTVQNVVRAGSNTTLVQHNPKDDGRTVLTVWKGATRGKTVSDVSSVLSSADRSTSAYTVQPTTADGKELSNFTVTWRHNSSGEEMSLQRTGENSPIVHAVIGSEVYFSALSKSYKQTLYVWTAGADKPRAINSVPTPSAVSSDGRIAASIASQVDDGSCSNLVDLKSGGKRWGTCEYALDELPSDGDLVLAGPAYRDGYGDGFFAALDVKNGKLVRQWSGASNVTIMSTVMEDADHILVRAEQGNQTAIVRCAPKTGTCELAAPLRNGAGHENNSPYELGH</sequence>